<dbReference type="InterPro" id="IPR036691">
    <property type="entry name" value="Endo/exonu/phosph_ase_sf"/>
</dbReference>
<evidence type="ECO:0000259" key="1">
    <source>
        <dbReference type="Pfam" id="PF14529"/>
    </source>
</evidence>
<gene>
    <name evidence="2" type="primary">AVEN_165576_1</name>
    <name evidence="2" type="ORF">NPIL_478131</name>
</gene>
<keyword evidence="3" id="KW-1185">Reference proteome</keyword>
<dbReference type="Pfam" id="PF14529">
    <property type="entry name" value="Exo_endo_phos_2"/>
    <property type="match status" value="1"/>
</dbReference>
<name>A0A8X6U7B7_NEPPI</name>
<accession>A0A8X6U7B7</accession>
<evidence type="ECO:0000313" key="2">
    <source>
        <dbReference type="EMBL" id="GFT85509.1"/>
    </source>
</evidence>
<dbReference type="GO" id="GO:0003824">
    <property type="term" value="F:catalytic activity"/>
    <property type="evidence" value="ECO:0007669"/>
    <property type="project" value="InterPro"/>
</dbReference>
<sequence length="119" mass="13564">MGTSIDKSEIVKTQLQKEETFFKIFALYIPPNSKPDLSSYEIFARTIIIGDMNAHSGWWWYSHPNAAGLEFEDLLNSSPLELSFKPDDPPTYIHYNGYSCSPGLYVSSDICAFTKRKIM</sequence>
<dbReference type="OrthoDB" id="6433315at2759"/>
<dbReference type="InterPro" id="IPR005135">
    <property type="entry name" value="Endo/exonuclease/phosphatase"/>
</dbReference>
<reference evidence="2" key="1">
    <citation type="submission" date="2020-08" db="EMBL/GenBank/DDBJ databases">
        <title>Multicomponent nature underlies the extraordinary mechanical properties of spider dragline silk.</title>
        <authorList>
            <person name="Kono N."/>
            <person name="Nakamura H."/>
            <person name="Mori M."/>
            <person name="Yoshida Y."/>
            <person name="Ohtoshi R."/>
            <person name="Malay A.D."/>
            <person name="Moran D.A.P."/>
            <person name="Tomita M."/>
            <person name="Numata K."/>
            <person name="Arakawa K."/>
        </authorList>
    </citation>
    <scope>NUCLEOTIDE SEQUENCE</scope>
</reference>
<dbReference type="Proteomes" id="UP000887013">
    <property type="component" value="Unassembled WGS sequence"/>
</dbReference>
<protein>
    <recommendedName>
        <fullName evidence="1">Endonuclease/exonuclease/phosphatase domain-containing protein</fullName>
    </recommendedName>
</protein>
<feature type="domain" description="Endonuclease/exonuclease/phosphatase" evidence="1">
    <location>
        <begin position="24"/>
        <end position="100"/>
    </location>
</feature>
<dbReference type="AlphaFoldDB" id="A0A8X6U7B7"/>
<dbReference type="SUPFAM" id="SSF56219">
    <property type="entry name" value="DNase I-like"/>
    <property type="match status" value="1"/>
</dbReference>
<comment type="caution">
    <text evidence="2">The sequence shown here is derived from an EMBL/GenBank/DDBJ whole genome shotgun (WGS) entry which is preliminary data.</text>
</comment>
<organism evidence="2 3">
    <name type="scientific">Nephila pilipes</name>
    <name type="common">Giant wood spider</name>
    <name type="synonym">Nephila maculata</name>
    <dbReference type="NCBI Taxonomy" id="299642"/>
    <lineage>
        <taxon>Eukaryota</taxon>
        <taxon>Metazoa</taxon>
        <taxon>Ecdysozoa</taxon>
        <taxon>Arthropoda</taxon>
        <taxon>Chelicerata</taxon>
        <taxon>Arachnida</taxon>
        <taxon>Araneae</taxon>
        <taxon>Araneomorphae</taxon>
        <taxon>Entelegynae</taxon>
        <taxon>Araneoidea</taxon>
        <taxon>Nephilidae</taxon>
        <taxon>Nephila</taxon>
    </lineage>
</organism>
<dbReference type="EMBL" id="BMAW01023919">
    <property type="protein sequence ID" value="GFT85509.1"/>
    <property type="molecule type" value="Genomic_DNA"/>
</dbReference>
<dbReference type="Gene3D" id="3.60.10.10">
    <property type="entry name" value="Endonuclease/exonuclease/phosphatase"/>
    <property type="match status" value="1"/>
</dbReference>
<evidence type="ECO:0000313" key="3">
    <source>
        <dbReference type="Proteomes" id="UP000887013"/>
    </source>
</evidence>
<proteinExistence type="predicted"/>